<dbReference type="InterPro" id="IPR011051">
    <property type="entry name" value="RmlC_Cupin_sf"/>
</dbReference>
<dbReference type="RefSeq" id="WP_379766063.1">
    <property type="nucleotide sequence ID" value="NZ_JBHSMZ010000001.1"/>
</dbReference>
<dbReference type="InterPro" id="IPR050807">
    <property type="entry name" value="TransReg_Diox_bact_type"/>
</dbReference>
<evidence type="ECO:0000259" key="2">
    <source>
        <dbReference type="PROSITE" id="PS50943"/>
    </source>
</evidence>
<evidence type="ECO:0000256" key="1">
    <source>
        <dbReference type="ARBA" id="ARBA00023125"/>
    </source>
</evidence>
<dbReference type="Pfam" id="PF07883">
    <property type="entry name" value="Cupin_2"/>
    <property type="match status" value="1"/>
</dbReference>
<comment type="caution">
    <text evidence="3">The sequence shown here is derived from an EMBL/GenBank/DDBJ whole genome shotgun (WGS) entry which is preliminary data.</text>
</comment>
<dbReference type="InterPro" id="IPR014710">
    <property type="entry name" value="RmlC-like_jellyroll"/>
</dbReference>
<organism evidence="3 4">
    <name type="scientific">Massilia aerilata</name>
    <dbReference type="NCBI Taxonomy" id="453817"/>
    <lineage>
        <taxon>Bacteria</taxon>
        <taxon>Pseudomonadati</taxon>
        <taxon>Pseudomonadota</taxon>
        <taxon>Betaproteobacteria</taxon>
        <taxon>Burkholderiales</taxon>
        <taxon>Oxalobacteraceae</taxon>
        <taxon>Telluria group</taxon>
        <taxon>Massilia</taxon>
    </lineage>
</organism>
<dbReference type="EMBL" id="JBHSMZ010000001">
    <property type="protein sequence ID" value="MFC5547210.1"/>
    <property type="molecule type" value="Genomic_DNA"/>
</dbReference>
<dbReference type="Pfam" id="PF01381">
    <property type="entry name" value="HTH_3"/>
    <property type="match status" value="1"/>
</dbReference>
<dbReference type="PROSITE" id="PS50943">
    <property type="entry name" value="HTH_CROC1"/>
    <property type="match status" value="1"/>
</dbReference>
<feature type="domain" description="HTH cro/C1-type" evidence="2">
    <location>
        <begin position="24"/>
        <end position="78"/>
    </location>
</feature>
<sequence>MNKVVTALVPGAPAGAPPEVGATLQRMRLARGLTLEDLSRIAGVSKSMLSQIEREKANPTIAITWRLANALGVQIGELLSSEVRSSDVIRVVDAHEIPTLPGAHAGYSLRILGPMDLAGKYEWYELTLAPGGELASQGHDPGTSEHLTVLTGAVELEVGAEKKRVKHGATARYPADQAHIIRNTGKLESKALMVVVHR</sequence>
<proteinExistence type="predicted"/>
<evidence type="ECO:0000313" key="4">
    <source>
        <dbReference type="Proteomes" id="UP001596086"/>
    </source>
</evidence>
<dbReference type="Proteomes" id="UP001596086">
    <property type="component" value="Unassembled WGS sequence"/>
</dbReference>
<keyword evidence="1" id="KW-0238">DNA-binding</keyword>
<keyword evidence="4" id="KW-1185">Reference proteome</keyword>
<name>A0ABW0RUK4_9BURK</name>
<dbReference type="InterPro" id="IPR010982">
    <property type="entry name" value="Lambda_DNA-bd_dom_sf"/>
</dbReference>
<dbReference type="Gene3D" id="2.60.120.10">
    <property type="entry name" value="Jelly Rolls"/>
    <property type="match status" value="1"/>
</dbReference>
<reference evidence="4" key="1">
    <citation type="journal article" date="2019" name="Int. J. Syst. Evol. Microbiol.">
        <title>The Global Catalogue of Microorganisms (GCM) 10K type strain sequencing project: providing services to taxonomists for standard genome sequencing and annotation.</title>
        <authorList>
            <consortium name="The Broad Institute Genomics Platform"/>
            <consortium name="The Broad Institute Genome Sequencing Center for Infectious Disease"/>
            <person name="Wu L."/>
            <person name="Ma J."/>
        </authorList>
    </citation>
    <scope>NUCLEOTIDE SEQUENCE [LARGE SCALE GENOMIC DNA]</scope>
    <source>
        <strain evidence="4">CGMCC 4.5798</strain>
    </source>
</reference>
<dbReference type="SUPFAM" id="SSF51182">
    <property type="entry name" value="RmlC-like cupins"/>
    <property type="match status" value="1"/>
</dbReference>
<accession>A0ABW0RUK4</accession>
<dbReference type="SUPFAM" id="SSF47413">
    <property type="entry name" value="lambda repressor-like DNA-binding domains"/>
    <property type="match status" value="1"/>
</dbReference>
<gene>
    <name evidence="3" type="ORF">ACFPO9_01625</name>
</gene>
<dbReference type="PANTHER" id="PTHR46797">
    <property type="entry name" value="HTH-TYPE TRANSCRIPTIONAL REGULATOR"/>
    <property type="match status" value="1"/>
</dbReference>
<dbReference type="CDD" id="cd00093">
    <property type="entry name" value="HTH_XRE"/>
    <property type="match status" value="1"/>
</dbReference>
<dbReference type="InterPro" id="IPR013096">
    <property type="entry name" value="Cupin_2"/>
</dbReference>
<dbReference type="CDD" id="cd02209">
    <property type="entry name" value="cupin_XRE_C"/>
    <property type="match status" value="1"/>
</dbReference>
<protein>
    <submittedName>
        <fullName evidence="3">Helix-turn-helix domain-containing protein</fullName>
    </submittedName>
</protein>
<dbReference type="Gene3D" id="1.10.260.40">
    <property type="entry name" value="lambda repressor-like DNA-binding domains"/>
    <property type="match status" value="1"/>
</dbReference>
<evidence type="ECO:0000313" key="3">
    <source>
        <dbReference type="EMBL" id="MFC5547210.1"/>
    </source>
</evidence>
<dbReference type="SMART" id="SM00530">
    <property type="entry name" value="HTH_XRE"/>
    <property type="match status" value="1"/>
</dbReference>
<dbReference type="PANTHER" id="PTHR46797:SF1">
    <property type="entry name" value="METHYLPHOSPHONATE SYNTHASE"/>
    <property type="match status" value="1"/>
</dbReference>
<dbReference type="InterPro" id="IPR001387">
    <property type="entry name" value="Cro/C1-type_HTH"/>
</dbReference>